<proteinExistence type="predicted"/>
<evidence type="ECO:0000313" key="2">
    <source>
        <dbReference type="Proteomes" id="UP000829720"/>
    </source>
</evidence>
<accession>A0A8T3E0A2</accession>
<evidence type="ECO:0000313" key="1">
    <source>
        <dbReference type="EMBL" id="KAI1902652.1"/>
    </source>
</evidence>
<organism evidence="1 2">
    <name type="scientific">Albula goreensis</name>
    <dbReference type="NCBI Taxonomy" id="1534307"/>
    <lineage>
        <taxon>Eukaryota</taxon>
        <taxon>Metazoa</taxon>
        <taxon>Chordata</taxon>
        <taxon>Craniata</taxon>
        <taxon>Vertebrata</taxon>
        <taxon>Euteleostomi</taxon>
        <taxon>Actinopterygii</taxon>
        <taxon>Neopterygii</taxon>
        <taxon>Teleostei</taxon>
        <taxon>Albuliformes</taxon>
        <taxon>Albulidae</taxon>
        <taxon>Albula</taxon>
    </lineage>
</organism>
<reference evidence="1" key="1">
    <citation type="submission" date="2021-01" db="EMBL/GenBank/DDBJ databases">
        <authorList>
            <person name="Zahm M."/>
            <person name="Roques C."/>
            <person name="Cabau C."/>
            <person name="Klopp C."/>
            <person name="Donnadieu C."/>
            <person name="Jouanno E."/>
            <person name="Lampietro C."/>
            <person name="Louis A."/>
            <person name="Herpin A."/>
            <person name="Echchiki A."/>
            <person name="Berthelot C."/>
            <person name="Parey E."/>
            <person name="Roest-Crollius H."/>
            <person name="Braasch I."/>
            <person name="Postlethwait J."/>
            <person name="Bobe J."/>
            <person name="Montfort J."/>
            <person name="Bouchez O."/>
            <person name="Begum T."/>
            <person name="Mejri S."/>
            <person name="Adams A."/>
            <person name="Chen W.-J."/>
            <person name="Guiguen Y."/>
        </authorList>
    </citation>
    <scope>NUCLEOTIDE SEQUENCE</scope>
    <source>
        <tissue evidence="1">Blood</tissue>
    </source>
</reference>
<protein>
    <submittedName>
        <fullName evidence="1">Uncharacterized protein</fullName>
    </submittedName>
</protein>
<keyword evidence="2" id="KW-1185">Reference proteome</keyword>
<dbReference type="OrthoDB" id="8931496at2759"/>
<gene>
    <name evidence="1" type="ORF">AGOR_G00018170</name>
</gene>
<sequence length="86" mass="9506">MSGVLRGVITTRLAMASRVPTITQRASVYGKPPKANIGVFETTVGLALFFIGHPGSIWMGPGSPRVLQEQRMRRFNFDWISNVTKT</sequence>
<dbReference type="EMBL" id="JAERUA010000002">
    <property type="protein sequence ID" value="KAI1902652.1"/>
    <property type="molecule type" value="Genomic_DNA"/>
</dbReference>
<dbReference type="Proteomes" id="UP000829720">
    <property type="component" value="Unassembled WGS sequence"/>
</dbReference>
<comment type="caution">
    <text evidence="1">The sequence shown here is derived from an EMBL/GenBank/DDBJ whole genome shotgun (WGS) entry which is preliminary data.</text>
</comment>
<dbReference type="AlphaFoldDB" id="A0A8T3E0A2"/>
<name>A0A8T3E0A2_9TELE</name>